<evidence type="ECO:0000313" key="2">
    <source>
        <dbReference type="EMBL" id="QJR37629.1"/>
    </source>
</evidence>
<feature type="transmembrane region" description="Helical" evidence="1">
    <location>
        <begin position="84"/>
        <end position="102"/>
    </location>
</feature>
<keyword evidence="1" id="KW-1133">Transmembrane helix</keyword>
<protein>
    <submittedName>
        <fullName evidence="2">Uncharacterized protein</fullName>
    </submittedName>
</protein>
<gene>
    <name evidence="2" type="ORF">HKW67_19950</name>
</gene>
<name>A0A6M4IV43_9BACT</name>
<accession>A0A6M4IV43</accession>
<dbReference type="Proteomes" id="UP000500938">
    <property type="component" value="Chromosome"/>
</dbReference>
<keyword evidence="1" id="KW-0812">Transmembrane</keyword>
<reference evidence="2 3" key="1">
    <citation type="submission" date="2020-05" db="EMBL/GenBank/DDBJ databases">
        <title>Complete genome sequence of Gemmatimonas greenlandica TET16.</title>
        <authorList>
            <person name="Zeng Y."/>
        </authorList>
    </citation>
    <scope>NUCLEOTIDE SEQUENCE [LARGE SCALE GENOMIC DNA]</scope>
    <source>
        <strain evidence="2 3">TET16</strain>
    </source>
</reference>
<keyword evidence="1" id="KW-0472">Membrane</keyword>
<evidence type="ECO:0000256" key="1">
    <source>
        <dbReference type="SAM" id="Phobius"/>
    </source>
</evidence>
<dbReference type="RefSeq" id="WP_171227064.1">
    <property type="nucleotide sequence ID" value="NZ_CP053085.1"/>
</dbReference>
<organism evidence="2 3">
    <name type="scientific">Gemmatimonas groenlandica</name>
    <dbReference type="NCBI Taxonomy" id="2732249"/>
    <lineage>
        <taxon>Bacteria</taxon>
        <taxon>Pseudomonadati</taxon>
        <taxon>Gemmatimonadota</taxon>
        <taxon>Gemmatimonadia</taxon>
        <taxon>Gemmatimonadales</taxon>
        <taxon>Gemmatimonadaceae</taxon>
        <taxon>Gemmatimonas</taxon>
    </lineage>
</organism>
<evidence type="ECO:0000313" key="3">
    <source>
        <dbReference type="Proteomes" id="UP000500938"/>
    </source>
</evidence>
<dbReference type="KEGG" id="ggr:HKW67_19950"/>
<sequence>MTHSSRPRSMDSDPTVLSEQTAAQVLARASELDQFRRAGSTVAELRVAAAEAGIAVPDFDAALAEVQRQPSASAARPRNRTRRAIIQAVAVMLAVAAMAVVVRGTRKVQEAVSTSSLRDEAIILQCLAPAEAAELIRPLLTLSGNQVVVSPTSAPRVLTMRVTADQLAQVKARLAPYEAAGSPSCATRPAR</sequence>
<dbReference type="EMBL" id="CP053085">
    <property type="protein sequence ID" value="QJR37629.1"/>
    <property type="molecule type" value="Genomic_DNA"/>
</dbReference>
<proteinExistence type="predicted"/>
<keyword evidence="3" id="KW-1185">Reference proteome</keyword>
<dbReference type="AlphaFoldDB" id="A0A6M4IV43"/>